<evidence type="ECO:0000256" key="3">
    <source>
        <dbReference type="ARBA" id="ARBA00010088"/>
    </source>
</evidence>
<dbReference type="InterPro" id="IPR000073">
    <property type="entry name" value="AB_hydrolase_1"/>
</dbReference>
<dbReference type="Gene3D" id="3.40.50.1820">
    <property type="entry name" value="alpha/beta hydrolase"/>
    <property type="match status" value="1"/>
</dbReference>
<comment type="similarity">
    <text evidence="3">Belongs to the peptidase S33 family.</text>
</comment>
<sequence>SKSKRGLTALVLHGGPGAGCFPNHVNFFSPHLYEHVVLMDQRGCGRSVPRGQTQGNTLKLLVDDVEMLRRELHSPWDCILGGSWGCTLGLAYAHTYPNSVRSMVLRGVCLFRPREIDWLFGDPPLISEEEEEEFITSWSCEERRSVLHQYHHRLLGSDPLLRARASQSWFRWEMGIYSSGFSSDGTKTDGESSRLLSIDNNNSGAVNAKITITTKQPYPLPPCIAIQGGKDAICPPDTALDLHHVWKELELRIAFESGHSMYDTVIASEIVKATDRFGHALM</sequence>
<dbReference type="GeneID" id="7445483"/>
<dbReference type="ESTHER" id="thaps-b8bsn5">
    <property type="family name" value="Proline_iminopeptidase"/>
</dbReference>
<reference evidence="11 12" key="2">
    <citation type="journal article" date="2008" name="Nature">
        <title>The Phaeodactylum genome reveals the evolutionary history of diatom genomes.</title>
        <authorList>
            <person name="Bowler C."/>
            <person name="Allen A.E."/>
            <person name="Badger J.H."/>
            <person name="Grimwood J."/>
            <person name="Jabbari K."/>
            <person name="Kuo A."/>
            <person name="Maheswari U."/>
            <person name="Martens C."/>
            <person name="Maumus F."/>
            <person name="Otillar R.P."/>
            <person name="Rayko E."/>
            <person name="Salamov A."/>
            <person name="Vandepoele K."/>
            <person name="Beszteri B."/>
            <person name="Gruber A."/>
            <person name="Heijde M."/>
            <person name="Katinka M."/>
            <person name="Mock T."/>
            <person name="Valentin K."/>
            <person name="Verret F."/>
            <person name="Berges J.A."/>
            <person name="Brownlee C."/>
            <person name="Cadoret J.P."/>
            <person name="Chiovitti A."/>
            <person name="Choi C.J."/>
            <person name="Coesel S."/>
            <person name="De Martino A."/>
            <person name="Detter J.C."/>
            <person name="Durkin C."/>
            <person name="Falciatore A."/>
            <person name="Fournet J."/>
            <person name="Haruta M."/>
            <person name="Huysman M.J."/>
            <person name="Jenkins B.D."/>
            <person name="Jiroutova K."/>
            <person name="Jorgensen R.E."/>
            <person name="Joubert Y."/>
            <person name="Kaplan A."/>
            <person name="Kroger N."/>
            <person name="Kroth P.G."/>
            <person name="La Roche J."/>
            <person name="Lindquist E."/>
            <person name="Lommer M."/>
            <person name="Martin-Jezequel V."/>
            <person name="Lopez P.J."/>
            <person name="Lucas S."/>
            <person name="Mangogna M."/>
            <person name="McGinnis K."/>
            <person name="Medlin L.K."/>
            <person name="Montsant A."/>
            <person name="Oudot-Le Secq M.P."/>
            <person name="Napoli C."/>
            <person name="Obornik M."/>
            <person name="Parker M.S."/>
            <person name="Petit J.L."/>
            <person name="Porcel B.M."/>
            <person name="Poulsen N."/>
            <person name="Robison M."/>
            <person name="Rychlewski L."/>
            <person name="Rynearson T.A."/>
            <person name="Schmutz J."/>
            <person name="Shapiro H."/>
            <person name="Siaut M."/>
            <person name="Stanley M."/>
            <person name="Sussman M.R."/>
            <person name="Taylor A.R."/>
            <person name="Vardi A."/>
            <person name="von Dassow P."/>
            <person name="Vyverman W."/>
            <person name="Willis A."/>
            <person name="Wyrwicz L.S."/>
            <person name="Rokhsar D.S."/>
            <person name="Weissenbach J."/>
            <person name="Armbrust E.V."/>
            <person name="Green B.R."/>
            <person name="Van de Peer Y."/>
            <person name="Grigoriev I.V."/>
        </authorList>
    </citation>
    <scope>NUCLEOTIDE SEQUENCE [LARGE SCALE GENOMIC DNA]</scope>
    <source>
        <strain evidence="11 12">CCMP1335</strain>
    </source>
</reference>
<dbReference type="Pfam" id="PF00561">
    <property type="entry name" value="Abhydrolase_1"/>
    <property type="match status" value="1"/>
</dbReference>
<keyword evidence="7" id="KW-0645">Protease</keyword>
<evidence type="ECO:0000256" key="4">
    <source>
        <dbReference type="ARBA" id="ARBA00012568"/>
    </source>
</evidence>
<accession>B8BSN5</accession>
<reference evidence="11 12" key="1">
    <citation type="journal article" date="2004" name="Science">
        <title>The genome of the diatom Thalassiosira pseudonana: ecology, evolution, and metabolism.</title>
        <authorList>
            <person name="Armbrust E.V."/>
            <person name="Berges J.A."/>
            <person name="Bowler C."/>
            <person name="Green B.R."/>
            <person name="Martinez D."/>
            <person name="Putnam N.H."/>
            <person name="Zhou S."/>
            <person name="Allen A.E."/>
            <person name="Apt K.E."/>
            <person name="Bechner M."/>
            <person name="Brzezinski M.A."/>
            <person name="Chaal B.K."/>
            <person name="Chiovitti A."/>
            <person name="Davis A.K."/>
            <person name="Demarest M.S."/>
            <person name="Detter J.C."/>
            <person name="Glavina T."/>
            <person name="Goodstein D."/>
            <person name="Hadi M.Z."/>
            <person name="Hellsten U."/>
            <person name="Hildebrand M."/>
            <person name="Jenkins B.D."/>
            <person name="Jurka J."/>
            <person name="Kapitonov V.V."/>
            <person name="Kroger N."/>
            <person name="Lau W.W."/>
            <person name="Lane T.W."/>
            <person name="Larimer F.W."/>
            <person name="Lippmeier J.C."/>
            <person name="Lucas S."/>
            <person name="Medina M."/>
            <person name="Montsant A."/>
            <person name="Obornik M."/>
            <person name="Parker M.S."/>
            <person name="Palenik B."/>
            <person name="Pazour G.J."/>
            <person name="Richardson P.M."/>
            <person name="Rynearson T.A."/>
            <person name="Saito M.A."/>
            <person name="Schwartz D.C."/>
            <person name="Thamatrakoln K."/>
            <person name="Valentin K."/>
            <person name="Vardi A."/>
            <person name="Wilkerson F.P."/>
            <person name="Rokhsar D.S."/>
        </authorList>
    </citation>
    <scope>NUCLEOTIDE SEQUENCE [LARGE SCALE GENOMIC DNA]</scope>
    <source>
        <strain evidence="11 12">CCMP1335</strain>
    </source>
</reference>
<feature type="domain" description="AB hydrolase-1" evidence="10">
    <location>
        <begin position="10"/>
        <end position="263"/>
    </location>
</feature>
<keyword evidence="5" id="KW-0031">Aminopeptidase</keyword>
<evidence type="ECO:0000256" key="6">
    <source>
        <dbReference type="ARBA" id="ARBA00022490"/>
    </source>
</evidence>
<dbReference type="PANTHER" id="PTHR43722">
    <property type="entry name" value="PROLINE IMINOPEPTIDASE"/>
    <property type="match status" value="1"/>
</dbReference>
<dbReference type="SUPFAM" id="SSF53474">
    <property type="entry name" value="alpha/beta-Hydrolases"/>
    <property type="match status" value="1"/>
</dbReference>
<dbReference type="EMBL" id="CM000638">
    <property type="protein sequence ID" value="EED96159.1"/>
    <property type="molecule type" value="Genomic_DNA"/>
</dbReference>
<dbReference type="RefSeq" id="XP_002286518.1">
    <property type="nucleotide sequence ID" value="XM_002286482.1"/>
</dbReference>
<evidence type="ECO:0000256" key="7">
    <source>
        <dbReference type="ARBA" id="ARBA00022670"/>
    </source>
</evidence>
<dbReference type="eggNOG" id="ENOG502QPPY">
    <property type="taxonomic scope" value="Eukaryota"/>
</dbReference>
<evidence type="ECO:0000313" key="11">
    <source>
        <dbReference type="EMBL" id="EED96159.1"/>
    </source>
</evidence>
<dbReference type="AlphaFoldDB" id="B8BSN5"/>
<dbReference type="STRING" id="35128.B8BSN5"/>
<dbReference type="OMA" id="FMEAHYF"/>
<dbReference type="GO" id="GO:0005737">
    <property type="term" value="C:cytoplasm"/>
    <property type="evidence" value="ECO:0007669"/>
    <property type="project" value="UniProtKB-SubCell"/>
</dbReference>
<dbReference type="Proteomes" id="UP000001449">
    <property type="component" value="Chromosome 1"/>
</dbReference>
<dbReference type="HOGENOM" id="CLU_043739_2_2_1"/>
<dbReference type="PaxDb" id="35128-Thaps261176"/>
<dbReference type="InterPro" id="IPR005944">
    <property type="entry name" value="Pro_iminopeptidase"/>
</dbReference>
<evidence type="ECO:0000259" key="10">
    <source>
        <dbReference type="Pfam" id="PF00561"/>
    </source>
</evidence>
<dbReference type="PANTHER" id="PTHR43722:SF1">
    <property type="entry name" value="PROLINE IMINOPEPTIDASE"/>
    <property type="match status" value="1"/>
</dbReference>
<name>B8BSN5_THAPS</name>
<keyword evidence="12" id="KW-1185">Reference proteome</keyword>
<gene>
    <name evidence="11" type="ORF">THAPSDRAFT_261176</name>
</gene>
<evidence type="ECO:0000256" key="1">
    <source>
        <dbReference type="ARBA" id="ARBA00001585"/>
    </source>
</evidence>
<feature type="non-terminal residue" evidence="11">
    <location>
        <position position="282"/>
    </location>
</feature>
<evidence type="ECO:0000256" key="9">
    <source>
        <dbReference type="ARBA" id="ARBA00029605"/>
    </source>
</evidence>
<protein>
    <recommendedName>
        <fullName evidence="4">prolyl aminopeptidase</fullName>
        <ecNumber evidence="4">3.4.11.5</ecNumber>
    </recommendedName>
    <alternativeName>
        <fullName evidence="9">Prolyl aminopeptidase</fullName>
    </alternativeName>
</protein>
<evidence type="ECO:0000256" key="5">
    <source>
        <dbReference type="ARBA" id="ARBA00022438"/>
    </source>
</evidence>
<organism evidence="11 12">
    <name type="scientific">Thalassiosira pseudonana</name>
    <name type="common">Marine diatom</name>
    <name type="synonym">Cyclotella nana</name>
    <dbReference type="NCBI Taxonomy" id="35128"/>
    <lineage>
        <taxon>Eukaryota</taxon>
        <taxon>Sar</taxon>
        <taxon>Stramenopiles</taxon>
        <taxon>Ochrophyta</taxon>
        <taxon>Bacillariophyta</taxon>
        <taxon>Coscinodiscophyceae</taxon>
        <taxon>Thalassiosirophycidae</taxon>
        <taxon>Thalassiosirales</taxon>
        <taxon>Thalassiosiraceae</taxon>
        <taxon>Thalassiosira</taxon>
    </lineage>
</organism>
<dbReference type="InterPro" id="IPR029058">
    <property type="entry name" value="AB_hydrolase_fold"/>
</dbReference>
<evidence type="ECO:0000313" key="12">
    <source>
        <dbReference type="Proteomes" id="UP000001449"/>
    </source>
</evidence>
<comment type="catalytic activity">
    <reaction evidence="1">
        <text>Release of N-terminal proline from a peptide.</text>
        <dbReference type="EC" id="3.4.11.5"/>
    </reaction>
</comment>
<dbReference type="GO" id="GO:0006508">
    <property type="term" value="P:proteolysis"/>
    <property type="evidence" value="ECO:0007669"/>
    <property type="project" value="UniProtKB-KW"/>
</dbReference>
<keyword evidence="6" id="KW-0963">Cytoplasm</keyword>
<dbReference type="InParanoid" id="B8BSN5"/>
<evidence type="ECO:0000256" key="8">
    <source>
        <dbReference type="ARBA" id="ARBA00022801"/>
    </source>
</evidence>
<dbReference type="KEGG" id="tps:THAPSDRAFT_261176"/>
<dbReference type="GO" id="GO:0004177">
    <property type="term" value="F:aminopeptidase activity"/>
    <property type="evidence" value="ECO:0007669"/>
    <property type="project" value="UniProtKB-KW"/>
</dbReference>
<comment type="subcellular location">
    <subcellularLocation>
        <location evidence="2">Cytoplasm</location>
    </subcellularLocation>
</comment>
<keyword evidence="8" id="KW-0378">Hydrolase</keyword>
<dbReference type="InterPro" id="IPR002410">
    <property type="entry name" value="Peptidase_S33"/>
</dbReference>
<dbReference type="EC" id="3.4.11.5" evidence="4"/>
<feature type="non-terminal residue" evidence="11">
    <location>
        <position position="1"/>
    </location>
</feature>
<evidence type="ECO:0000256" key="2">
    <source>
        <dbReference type="ARBA" id="ARBA00004496"/>
    </source>
</evidence>
<dbReference type="PRINTS" id="PR00793">
    <property type="entry name" value="PROAMNOPTASE"/>
</dbReference>
<proteinExistence type="inferred from homology"/>